<dbReference type="Pfam" id="PF04220">
    <property type="entry name" value="YihI"/>
    <property type="match status" value="1"/>
</dbReference>
<evidence type="ECO:0000313" key="4">
    <source>
        <dbReference type="EMBL" id="AJA45508.1"/>
    </source>
</evidence>
<evidence type="ECO:0008006" key="6">
    <source>
        <dbReference type="Google" id="ProtNLM"/>
    </source>
</evidence>
<reference evidence="4 5" key="1">
    <citation type="journal article" date="2014" name="Appl. Environ. Microbiol.">
        <title>Gut symbionts from distinct hosts exhibit genotoxic activity via divergent colibactin biosynthetic pathways.</title>
        <authorList>
            <person name="Engel P."/>
            <person name="Vizcaino M.I."/>
            <person name="Crawford J.M."/>
        </authorList>
    </citation>
    <scope>NUCLEOTIDE SEQUENCE [LARGE SCALE GENOMIC DNA]</scope>
    <source>
        <strain evidence="4 5">PEB0191</strain>
    </source>
</reference>
<keyword evidence="2" id="KW-0690">Ribosome biogenesis</keyword>
<feature type="compositionally biased region" description="Basic residues" evidence="3">
    <location>
        <begin position="19"/>
        <end position="28"/>
    </location>
</feature>
<dbReference type="STRING" id="1267021.FPB0191_01692"/>
<dbReference type="GO" id="GO:0005096">
    <property type="term" value="F:GTPase activator activity"/>
    <property type="evidence" value="ECO:0007669"/>
    <property type="project" value="UniProtKB-KW"/>
</dbReference>
<evidence type="ECO:0000256" key="3">
    <source>
        <dbReference type="SAM" id="MobiDB-lite"/>
    </source>
</evidence>
<dbReference type="OrthoDB" id="5677577at2"/>
<protein>
    <recommendedName>
        <fullName evidence="6">Der GTPase-activating protein YihI</fullName>
    </recommendedName>
</protein>
<proteinExistence type="predicted"/>
<dbReference type="HOGENOM" id="CLU_094104_2_0_6"/>
<sequence length="161" mass="18435">MIKKKPKLSRAEINERSRLLKRKKKHKGLPSGSRISPSNSASNEKTTVVSDPRVGSKKPIPLFVETTKVSNKAKNNISTVKPKKLPPELELQELENNPYLDELLDMIESDQKLTPKQQQDLDIMLDRIDELMNLLGYTESDENQRDELDTSEDIVSLLRKR</sequence>
<dbReference type="KEGG" id="fpp:FPB0191_01692"/>
<name>A0A0A7S239_FRIPE</name>
<feature type="compositionally biased region" description="Basic and acidic residues" evidence="3">
    <location>
        <begin position="9"/>
        <end position="18"/>
    </location>
</feature>
<evidence type="ECO:0000256" key="1">
    <source>
        <dbReference type="ARBA" id="ARBA00022468"/>
    </source>
</evidence>
<gene>
    <name evidence="4" type="ORF">FPB0191_01692</name>
</gene>
<keyword evidence="5" id="KW-1185">Reference proteome</keyword>
<dbReference type="RefSeq" id="WP_052236887.1">
    <property type="nucleotide sequence ID" value="NZ_CAMPDX010000047.1"/>
</dbReference>
<dbReference type="GO" id="GO:0042254">
    <property type="term" value="P:ribosome biogenesis"/>
    <property type="evidence" value="ECO:0007669"/>
    <property type="project" value="UniProtKB-KW"/>
</dbReference>
<dbReference type="Proteomes" id="UP000030901">
    <property type="component" value="Chromosome"/>
</dbReference>
<dbReference type="InterPro" id="IPR007336">
    <property type="entry name" value="YihI"/>
</dbReference>
<feature type="compositionally biased region" description="Polar residues" evidence="3">
    <location>
        <begin position="33"/>
        <end position="49"/>
    </location>
</feature>
<feature type="region of interest" description="Disordered" evidence="3">
    <location>
        <begin position="1"/>
        <end position="57"/>
    </location>
</feature>
<dbReference type="NCBIfam" id="NF003560">
    <property type="entry name" value="PRK05244.1-1"/>
    <property type="match status" value="1"/>
</dbReference>
<accession>A0A0A7S239</accession>
<evidence type="ECO:0000256" key="2">
    <source>
        <dbReference type="ARBA" id="ARBA00022517"/>
    </source>
</evidence>
<evidence type="ECO:0000313" key="5">
    <source>
        <dbReference type="Proteomes" id="UP000030901"/>
    </source>
</evidence>
<keyword evidence="1" id="KW-0343">GTPase activation</keyword>
<organism evidence="4 5">
    <name type="scientific">Frischella perrara</name>
    <dbReference type="NCBI Taxonomy" id="1267021"/>
    <lineage>
        <taxon>Bacteria</taxon>
        <taxon>Pseudomonadati</taxon>
        <taxon>Pseudomonadota</taxon>
        <taxon>Gammaproteobacteria</taxon>
        <taxon>Orbales</taxon>
        <taxon>Orbaceae</taxon>
        <taxon>Frischella</taxon>
    </lineage>
</organism>
<dbReference type="EMBL" id="CP009056">
    <property type="protein sequence ID" value="AJA45508.1"/>
    <property type="molecule type" value="Genomic_DNA"/>
</dbReference>
<dbReference type="AlphaFoldDB" id="A0A0A7S239"/>